<dbReference type="AlphaFoldDB" id="L0JFR8"/>
<feature type="compositionally biased region" description="Acidic residues" evidence="1">
    <location>
        <begin position="31"/>
        <end position="42"/>
    </location>
</feature>
<name>L0JFR8_NATP1</name>
<keyword evidence="5" id="KW-1185">Reference proteome</keyword>
<dbReference type="EMBL" id="CP003372">
    <property type="protein sequence ID" value="AGB30360.1"/>
    <property type="molecule type" value="Genomic_DNA"/>
</dbReference>
<protein>
    <submittedName>
        <fullName evidence="2">Uncharacterized protein</fullName>
    </submittedName>
</protein>
<accession>L0JFR8</accession>
<evidence type="ECO:0000313" key="4">
    <source>
        <dbReference type="Proteomes" id="UP000010843"/>
    </source>
</evidence>
<reference evidence="3 5" key="3">
    <citation type="journal article" date="2014" name="PLoS Genet.">
        <title>Phylogenetically driven sequencing of extremely halophilic archaea reveals strategies for static and dynamic osmo-response.</title>
        <authorList>
            <person name="Becker E.A."/>
            <person name="Seitzer P.M."/>
            <person name="Tritt A."/>
            <person name="Larsen D."/>
            <person name="Krusor M."/>
            <person name="Yao A.I."/>
            <person name="Wu D."/>
            <person name="Madern D."/>
            <person name="Eisen J.A."/>
            <person name="Darling A.E."/>
            <person name="Facciotti M.T."/>
        </authorList>
    </citation>
    <scope>NUCLEOTIDE SEQUENCE [LARGE SCALE GENOMIC DNA]</scope>
    <source>
        <strain evidence="3 5">DSM 15624</strain>
    </source>
</reference>
<dbReference type="GeneID" id="14334889"/>
<dbReference type="Proteomes" id="UP000011593">
    <property type="component" value="Unassembled WGS sequence"/>
</dbReference>
<proteinExistence type="predicted"/>
<organism evidence="2 4">
    <name type="scientific">Natrinema pellirubrum (strain DSM 15624 / CIP 106293 / JCM 10476 / NCIMB 786 / 157)</name>
    <dbReference type="NCBI Taxonomy" id="797303"/>
    <lineage>
        <taxon>Archaea</taxon>
        <taxon>Methanobacteriati</taxon>
        <taxon>Methanobacteriota</taxon>
        <taxon>Stenosarchaea group</taxon>
        <taxon>Halobacteria</taxon>
        <taxon>Halobacteriales</taxon>
        <taxon>Natrialbaceae</taxon>
        <taxon>Natrinema</taxon>
    </lineage>
</organism>
<evidence type="ECO:0000256" key="1">
    <source>
        <dbReference type="SAM" id="MobiDB-lite"/>
    </source>
</evidence>
<dbReference type="STRING" id="797303.Natpe_0430"/>
<evidence type="ECO:0000313" key="2">
    <source>
        <dbReference type="EMBL" id="AGB30360.1"/>
    </source>
</evidence>
<dbReference type="OrthoDB" id="206283at2157"/>
<dbReference type="HOGENOM" id="CLU_788978_0_0_2"/>
<reference evidence="4" key="1">
    <citation type="submission" date="2012-02" db="EMBL/GenBank/DDBJ databases">
        <title>Complete sequence of chromosome of Natrinema pellirubrum DSM 15624.</title>
        <authorList>
            <person name="Lucas S."/>
            <person name="Han J."/>
            <person name="Lapidus A."/>
            <person name="Cheng J.-F."/>
            <person name="Goodwin L."/>
            <person name="Pitluck S."/>
            <person name="Peters L."/>
            <person name="Teshima H."/>
            <person name="Detter J.C."/>
            <person name="Han C."/>
            <person name="Tapia R."/>
            <person name="Land M."/>
            <person name="Hauser L."/>
            <person name="Kyrpides N."/>
            <person name="Ivanova N."/>
            <person name="Pagani I."/>
            <person name="Sproer C."/>
            <person name="Anderson I."/>
            <person name="Woyke T."/>
        </authorList>
    </citation>
    <scope>NUCLEOTIDE SEQUENCE [LARGE SCALE GENOMIC DNA]</scope>
    <source>
        <strain evidence="4">DSM 15624 / JCM 10476 / NCIMB 786</strain>
    </source>
</reference>
<sequence>MDWSRRRTLRAASGSALGTVVAGCLSSGDDGTGEADENDDESDRNRDPGEPAGDAEDRSIDGRLHNDAATARVFAVTVRDETGTVVADDERDVPANGTTRIPAIAGPGESRTIEVTVDGTTATETLAFDVEPIPGGREGYVDVTYTAEEGLEIRFTPIENTGDDDLPRVDEPPYEIIDPGCGPDGGREPLWLCEAMPTAPSLSFEQVSTTGAVRRDEGLTGHHDDSGSQFYAALLTDTDGLERVRRREGSAVDELLAGTDPASEAVLVVQTGWGSGTVRPHLKRVETTRNGVHAFGCHRLPCERTDDITARTVLARFDRPASLESAHATLTVDADRRVTVAAGEGVVTVDE</sequence>
<dbReference type="RefSeq" id="WP_006180245.1">
    <property type="nucleotide sequence ID" value="NC_019962.1"/>
</dbReference>
<dbReference type="PROSITE" id="PS51257">
    <property type="entry name" value="PROKAR_LIPOPROTEIN"/>
    <property type="match status" value="1"/>
</dbReference>
<dbReference type="KEGG" id="npe:Natpe_0430"/>
<dbReference type="PATRIC" id="fig|797303.5.peg.956"/>
<dbReference type="eggNOG" id="arCOG07538">
    <property type="taxonomic scope" value="Archaea"/>
</dbReference>
<feature type="region of interest" description="Disordered" evidence="1">
    <location>
        <begin position="23"/>
        <end position="64"/>
    </location>
</feature>
<evidence type="ECO:0000313" key="3">
    <source>
        <dbReference type="EMBL" id="ELY79413.1"/>
    </source>
</evidence>
<reference evidence="2" key="2">
    <citation type="submission" date="2012-02" db="EMBL/GenBank/DDBJ databases">
        <title>Complete sequence of chromosome of Natrinema pellirubrum DSM 15624.</title>
        <authorList>
            <consortium name="US DOE Joint Genome Institute"/>
            <person name="Lucas S."/>
            <person name="Han J."/>
            <person name="Lapidus A."/>
            <person name="Cheng J.-F."/>
            <person name="Goodwin L."/>
            <person name="Pitluck S."/>
            <person name="Peters L."/>
            <person name="Teshima H."/>
            <person name="Detter J.C."/>
            <person name="Han C."/>
            <person name="Tapia R."/>
            <person name="Land M."/>
            <person name="Hauser L."/>
            <person name="Kyrpides N."/>
            <person name="Ivanova N."/>
            <person name="Pagani I."/>
            <person name="Sproer C."/>
            <person name="Anderson I."/>
            <person name="Woyke T."/>
        </authorList>
    </citation>
    <scope>NUCLEOTIDE SEQUENCE</scope>
    <source>
        <strain evidence="2">DSM 15624</strain>
    </source>
</reference>
<feature type="compositionally biased region" description="Basic and acidic residues" evidence="1">
    <location>
        <begin position="43"/>
        <end position="64"/>
    </location>
</feature>
<evidence type="ECO:0000313" key="5">
    <source>
        <dbReference type="Proteomes" id="UP000011593"/>
    </source>
</evidence>
<dbReference type="Proteomes" id="UP000010843">
    <property type="component" value="Chromosome"/>
</dbReference>
<dbReference type="EMBL" id="AOIE01000023">
    <property type="protein sequence ID" value="ELY79413.1"/>
    <property type="molecule type" value="Genomic_DNA"/>
</dbReference>
<gene>
    <name evidence="2" type="ordered locus">Natpe_0430</name>
    <name evidence="3" type="ORF">C488_04667</name>
</gene>